<feature type="domain" description="DUF2423" evidence="2">
    <location>
        <begin position="1"/>
        <end position="26"/>
    </location>
</feature>
<proteinExistence type="predicted"/>
<feature type="region of interest" description="Disordered" evidence="1">
    <location>
        <begin position="108"/>
        <end position="146"/>
    </location>
</feature>
<protein>
    <recommendedName>
        <fullName evidence="2">DUF2423 domain-containing protein</fullName>
    </recommendedName>
</protein>
<dbReference type="AlphaFoldDB" id="A0A7S2FLU9"/>
<feature type="compositionally biased region" description="Polar residues" evidence="1">
    <location>
        <begin position="134"/>
        <end position="146"/>
    </location>
</feature>
<reference evidence="3" key="1">
    <citation type="submission" date="2021-01" db="EMBL/GenBank/DDBJ databases">
        <authorList>
            <person name="Corre E."/>
            <person name="Pelletier E."/>
            <person name="Niang G."/>
            <person name="Scheremetjew M."/>
            <person name="Finn R."/>
            <person name="Kale V."/>
            <person name="Holt S."/>
            <person name="Cochrane G."/>
            <person name="Meng A."/>
            <person name="Brown T."/>
            <person name="Cohen L."/>
        </authorList>
    </citation>
    <scope>NUCLEOTIDE SEQUENCE</scope>
    <source>
        <strain evidence="3">CCMP1381</strain>
    </source>
</reference>
<dbReference type="InterPro" id="IPR019434">
    <property type="entry name" value="DUF2423"/>
</dbReference>
<sequence length="146" mass="15819">MAKGLRSKIKKKNRSIMRKTVGKEFADKIFQKTQGVMLKQRENAGDGGASFNALRNVFASATNTSGVSITGDTSLNPPSTKTPSQPVGTNSVKHLTNHANNARRMAKYGISSTVRAPSRRKRQNLPGTGAQRIVKNNQSMETSMVS</sequence>
<gene>
    <name evidence="3" type="ORF">DSPE1174_LOCUS9095</name>
</gene>
<name>A0A7S2FLU9_9STRA</name>
<evidence type="ECO:0000256" key="1">
    <source>
        <dbReference type="SAM" id="MobiDB-lite"/>
    </source>
</evidence>
<evidence type="ECO:0000313" key="3">
    <source>
        <dbReference type="EMBL" id="CAD9402898.1"/>
    </source>
</evidence>
<dbReference type="Pfam" id="PF10338">
    <property type="entry name" value="YBL028C_N"/>
    <property type="match status" value="1"/>
</dbReference>
<evidence type="ECO:0000259" key="2">
    <source>
        <dbReference type="Pfam" id="PF10338"/>
    </source>
</evidence>
<dbReference type="EMBL" id="HBGS01017302">
    <property type="protein sequence ID" value="CAD9402898.1"/>
    <property type="molecule type" value="Transcribed_RNA"/>
</dbReference>
<organism evidence="3">
    <name type="scientific">Octactis speculum</name>
    <dbReference type="NCBI Taxonomy" id="3111310"/>
    <lineage>
        <taxon>Eukaryota</taxon>
        <taxon>Sar</taxon>
        <taxon>Stramenopiles</taxon>
        <taxon>Ochrophyta</taxon>
        <taxon>Dictyochophyceae</taxon>
        <taxon>Dictyochales</taxon>
        <taxon>Dictyochaceae</taxon>
        <taxon>Octactis</taxon>
    </lineage>
</organism>
<accession>A0A7S2FLU9</accession>
<feature type="region of interest" description="Disordered" evidence="1">
    <location>
        <begin position="63"/>
        <end position="92"/>
    </location>
</feature>